<sequence length="194" mass="21940">MAHTDAKTTLAHALREALTTVPLSKVTVSGLTRAAGVTRQAFYYHFSGIRDLTVWVFKREVANQIAAQSTHENWPDGLLSMFVWMQTHPEETRSAVSTLTMEELQIFLHKQLRTVMEPIVDHFSDGLNVTEDDRLFVTDHFTLSVLGHVSQWLATGMSTDPHILTERISRILHGQIRRALTVFSDNPTDSLTRT</sequence>
<dbReference type="EMBL" id="CP066065">
    <property type="protein sequence ID" value="QQC44150.1"/>
    <property type="molecule type" value="Genomic_DNA"/>
</dbReference>
<organism evidence="4 5">
    <name type="scientific">Schaalia meyeri</name>
    <dbReference type="NCBI Taxonomy" id="52773"/>
    <lineage>
        <taxon>Bacteria</taxon>
        <taxon>Bacillati</taxon>
        <taxon>Actinomycetota</taxon>
        <taxon>Actinomycetes</taxon>
        <taxon>Actinomycetales</taxon>
        <taxon>Actinomycetaceae</taxon>
        <taxon>Schaalia</taxon>
    </lineage>
</organism>
<dbReference type="SUPFAM" id="SSF46689">
    <property type="entry name" value="Homeodomain-like"/>
    <property type="match status" value="1"/>
</dbReference>
<evidence type="ECO:0000313" key="5">
    <source>
        <dbReference type="Proteomes" id="UP000595220"/>
    </source>
</evidence>
<feature type="domain" description="HTH tetR-type" evidence="3">
    <location>
        <begin position="4"/>
        <end position="64"/>
    </location>
</feature>
<dbReference type="KEGG" id="amy:ADJ76_04790"/>
<dbReference type="RefSeq" id="WP_050695020.1">
    <property type="nucleotide sequence ID" value="NZ_CP012072.1"/>
</dbReference>
<evidence type="ECO:0000256" key="1">
    <source>
        <dbReference type="ARBA" id="ARBA00023125"/>
    </source>
</evidence>
<dbReference type="InterPro" id="IPR001647">
    <property type="entry name" value="HTH_TetR"/>
</dbReference>
<keyword evidence="1 2" id="KW-0238">DNA-binding</keyword>
<dbReference type="GO" id="GO:0003677">
    <property type="term" value="F:DNA binding"/>
    <property type="evidence" value="ECO:0007669"/>
    <property type="project" value="UniProtKB-UniRule"/>
</dbReference>
<reference evidence="4 5" key="1">
    <citation type="submission" date="2020-12" db="EMBL/GenBank/DDBJ databases">
        <title>FDA dAtabase for Regulatory Grade micrObial Sequences (FDA-ARGOS): Supporting development and validation of Infectious Disease Dx tests.</title>
        <authorList>
            <person name="Sproer C."/>
            <person name="Gronow S."/>
            <person name="Severitt S."/>
            <person name="Schroder I."/>
            <person name="Tallon L."/>
            <person name="Sadzewicz L."/>
            <person name="Zhao X."/>
            <person name="Boylan J."/>
            <person name="Ott S."/>
            <person name="Bowen H."/>
            <person name="Vavikolanu K."/>
            <person name="Mehta A."/>
            <person name="Aluvathingal J."/>
            <person name="Nadendla S."/>
            <person name="Lowell S."/>
            <person name="Myers T."/>
            <person name="Yan Y."/>
            <person name="Sichtig H."/>
        </authorList>
    </citation>
    <scope>NUCLEOTIDE SEQUENCE [LARGE SCALE GENOMIC DNA]</scope>
    <source>
        <strain evidence="4 5">FDAARGOS_985</strain>
    </source>
</reference>
<proteinExistence type="predicted"/>
<accession>A0AAP9Y8Z1</accession>
<dbReference type="InterPro" id="IPR039532">
    <property type="entry name" value="TetR_C_Firmicutes"/>
</dbReference>
<gene>
    <name evidence="4" type="ORF">I6H42_01630</name>
</gene>
<feature type="DNA-binding region" description="H-T-H motif" evidence="2">
    <location>
        <begin position="27"/>
        <end position="46"/>
    </location>
</feature>
<dbReference type="PROSITE" id="PS50977">
    <property type="entry name" value="HTH_TETR_2"/>
    <property type="match status" value="1"/>
</dbReference>
<dbReference type="Pfam" id="PF00440">
    <property type="entry name" value="TetR_N"/>
    <property type="match status" value="1"/>
</dbReference>
<protein>
    <submittedName>
        <fullName evidence="4">TetR/AcrR family transcriptional regulator</fullName>
    </submittedName>
</protein>
<keyword evidence="5" id="KW-1185">Reference proteome</keyword>
<dbReference type="Gene3D" id="1.10.357.10">
    <property type="entry name" value="Tetracycline Repressor, domain 2"/>
    <property type="match status" value="1"/>
</dbReference>
<evidence type="ECO:0000256" key="2">
    <source>
        <dbReference type="PROSITE-ProRule" id="PRU00335"/>
    </source>
</evidence>
<dbReference type="InterPro" id="IPR009057">
    <property type="entry name" value="Homeodomain-like_sf"/>
</dbReference>
<evidence type="ECO:0000313" key="4">
    <source>
        <dbReference type="EMBL" id="QQC44150.1"/>
    </source>
</evidence>
<dbReference type="Proteomes" id="UP000595220">
    <property type="component" value="Chromosome"/>
</dbReference>
<dbReference type="Pfam" id="PF14278">
    <property type="entry name" value="TetR_C_8"/>
    <property type="match status" value="1"/>
</dbReference>
<dbReference type="AlphaFoldDB" id="A0AAP9Y8Z1"/>
<name>A0AAP9Y8Z1_9ACTO</name>
<evidence type="ECO:0000259" key="3">
    <source>
        <dbReference type="PROSITE" id="PS50977"/>
    </source>
</evidence>